<dbReference type="PANTHER" id="PTHR35936:SF17">
    <property type="entry name" value="ARGININE-BINDING EXTRACELLULAR PROTEIN ARTP"/>
    <property type="match status" value="1"/>
</dbReference>
<name>A0AA50HA68_9HYPH</name>
<evidence type="ECO:0000256" key="2">
    <source>
        <dbReference type="ARBA" id="ARBA00022729"/>
    </source>
</evidence>
<dbReference type="SMART" id="SM00062">
    <property type="entry name" value="PBPb"/>
    <property type="match status" value="1"/>
</dbReference>
<dbReference type="Gene3D" id="3.40.190.10">
    <property type="entry name" value="Periplasmic binding protein-like II"/>
    <property type="match status" value="2"/>
</dbReference>
<organism evidence="5 6">
    <name type="scientific">Shinella sumterensis</name>
    <dbReference type="NCBI Taxonomy" id="1967501"/>
    <lineage>
        <taxon>Bacteria</taxon>
        <taxon>Pseudomonadati</taxon>
        <taxon>Pseudomonadota</taxon>
        <taxon>Alphaproteobacteria</taxon>
        <taxon>Hyphomicrobiales</taxon>
        <taxon>Rhizobiaceae</taxon>
        <taxon>Shinella</taxon>
    </lineage>
</organism>
<protein>
    <submittedName>
        <fullName evidence="5">Transporter substrate-binding domain-containing protein</fullName>
    </submittedName>
</protein>
<dbReference type="GO" id="GO:0042597">
    <property type="term" value="C:periplasmic space"/>
    <property type="evidence" value="ECO:0007669"/>
    <property type="project" value="UniProtKB-SubCell"/>
</dbReference>
<evidence type="ECO:0000256" key="1">
    <source>
        <dbReference type="ARBA" id="ARBA00004418"/>
    </source>
</evidence>
<keyword evidence="2 3" id="KW-0732">Signal</keyword>
<dbReference type="InterPro" id="IPR001638">
    <property type="entry name" value="Solute-binding_3/MltF_N"/>
</dbReference>
<comment type="subcellular location">
    <subcellularLocation>
        <location evidence="1">Periplasm</location>
    </subcellularLocation>
</comment>
<keyword evidence="5" id="KW-0614">Plasmid</keyword>
<dbReference type="Pfam" id="PF00497">
    <property type="entry name" value="SBP_bac_3"/>
    <property type="match status" value="1"/>
</dbReference>
<geneLocation type="plasmid" evidence="5 6">
    <name>unnamed1</name>
</geneLocation>
<dbReference type="RefSeq" id="WP_306039030.1">
    <property type="nucleotide sequence ID" value="NZ_CP132303.1"/>
</dbReference>
<dbReference type="SUPFAM" id="SSF53850">
    <property type="entry name" value="Periplasmic binding protein-like II"/>
    <property type="match status" value="1"/>
</dbReference>
<dbReference type="PANTHER" id="PTHR35936">
    <property type="entry name" value="MEMBRANE-BOUND LYTIC MUREIN TRANSGLYCOSYLASE F"/>
    <property type="match status" value="1"/>
</dbReference>
<evidence type="ECO:0000313" key="6">
    <source>
        <dbReference type="Proteomes" id="UP001234585"/>
    </source>
</evidence>
<proteinExistence type="predicted"/>
<evidence type="ECO:0000259" key="4">
    <source>
        <dbReference type="SMART" id="SM00062"/>
    </source>
</evidence>
<gene>
    <name evidence="5" type="ORF">Q9313_23545</name>
</gene>
<dbReference type="AlphaFoldDB" id="A0AA50HA68"/>
<accession>A0AA50HA68</accession>
<keyword evidence="6" id="KW-1185">Reference proteome</keyword>
<sequence length="259" mass="27932">MKKYVLGMMAGALLAMGGTAHAEKTRVGFAPEAYPPFWVADANGNWTGWEVEIIDAVCAEAKLDCERVPVAWEGIIPALLGGKIDMIMNSMRINDERRKVIDFSNKYYEVPTVVVAAKSATVDTTPESMDGKIIGVQVSTGQQAYAEKNFGANASEIRGYNTQDEVYQDLAAGRIDVAIDGVVAMNEFLKSASGAECCESKGVLKRDPSTLGEGYGVGLRKGDDALKAKINDAIAAIRKNGTYDAITKKYFDFDIYGGD</sequence>
<feature type="domain" description="Solute-binding protein family 3/N-terminal" evidence="4">
    <location>
        <begin position="24"/>
        <end position="254"/>
    </location>
</feature>
<evidence type="ECO:0000256" key="3">
    <source>
        <dbReference type="SAM" id="SignalP"/>
    </source>
</evidence>
<dbReference type="Proteomes" id="UP001234585">
    <property type="component" value="Plasmid unnamed1"/>
</dbReference>
<feature type="chain" id="PRO_5041464002" evidence="3">
    <location>
        <begin position="23"/>
        <end position="259"/>
    </location>
</feature>
<feature type="signal peptide" evidence="3">
    <location>
        <begin position="1"/>
        <end position="22"/>
    </location>
</feature>
<evidence type="ECO:0000313" key="5">
    <source>
        <dbReference type="EMBL" id="WLR99739.1"/>
    </source>
</evidence>
<dbReference type="EMBL" id="CP132303">
    <property type="protein sequence ID" value="WLR99739.1"/>
    <property type="molecule type" value="Genomic_DNA"/>
</dbReference>
<reference evidence="5 6" key="1">
    <citation type="submission" date="2023-08" db="EMBL/GenBank/DDBJ databases">
        <title>Pathogen: clinical or host-associated sample.</title>
        <authorList>
            <person name="Hergert J."/>
            <person name="Casey R."/>
            <person name="Wagner J."/>
            <person name="Young E.L."/>
            <person name="Oakeson K.F."/>
        </authorList>
    </citation>
    <scope>NUCLEOTIDE SEQUENCE [LARGE SCALE GENOMIC DNA]</scope>
    <source>
        <strain evidence="5 6">1760953</strain>
        <plasmid evidence="5 6">unnamed1</plasmid>
    </source>
</reference>